<keyword evidence="2" id="KW-1185">Reference proteome</keyword>
<evidence type="ECO:0000313" key="2">
    <source>
        <dbReference type="Proteomes" id="UP000683575"/>
    </source>
</evidence>
<accession>A0A975SWW6</accession>
<dbReference type="NCBIfam" id="NF035939">
    <property type="entry name" value="TIM_EboE"/>
    <property type="match status" value="1"/>
</dbReference>
<evidence type="ECO:0000313" key="1">
    <source>
        <dbReference type="EMBL" id="QWZ07423.1"/>
    </source>
</evidence>
<protein>
    <submittedName>
        <fullName evidence="1">Metabolite traffic protein EboE</fullName>
    </submittedName>
</protein>
<dbReference type="Proteomes" id="UP000683575">
    <property type="component" value="Chromosome"/>
</dbReference>
<gene>
    <name evidence="1" type="primary">eboE</name>
    <name evidence="1" type="ORF">KRR39_18505</name>
</gene>
<organism evidence="1 2">
    <name type="scientific">Nocardioides panacis</name>
    <dbReference type="NCBI Taxonomy" id="2849501"/>
    <lineage>
        <taxon>Bacteria</taxon>
        <taxon>Bacillati</taxon>
        <taxon>Actinomycetota</taxon>
        <taxon>Actinomycetes</taxon>
        <taxon>Propionibacteriales</taxon>
        <taxon>Nocardioidaceae</taxon>
        <taxon>Nocardioides</taxon>
    </lineage>
</organism>
<dbReference type="AlphaFoldDB" id="A0A975SWW6"/>
<sequence length="405" mass="44780">MDLGNGLGHLSYSTLVHAGDTWEDMRASLETYLPQVKARVAPDQPFGVSLRISASSAATLTESSDERARLTGFLTEHDMYVYTVNAFPYGPFKGDRVMERVYEPDWTTEERVTYTNQVADILAEISPPGISPSIQTAPLAFMPKVSGDPYVARFTTNLLRVVAHLVSLEAATGRRVKLALEPEPACFLETTEQTVAFFRERLHAPAGVAELASLCGAPLSEAEGLMRRHLGVVFDIGHQSVGFEDIPHSLRLLTDAGIPIFKLQEAAALWVPELTADLVPQLRVFTDTIYLSQTTLRRDGAVTKFLNLGEALDAFQQEPGAGVAEMRTHFHVPVFLEELGPFRTTRFAVQQALAVHRATPLSDHLEIETYTWDVLPEHLKTGDITDYVTRELEFVRDELTGSGRG</sequence>
<dbReference type="RefSeq" id="WP_216938934.1">
    <property type="nucleotide sequence ID" value="NZ_CP077062.1"/>
</dbReference>
<proteinExistence type="predicted"/>
<reference evidence="1" key="1">
    <citation type="submission" date="2021-06" db="EMBL/GenBank/DDBJ databases">
        <title>Complete genome sequence of Nocardioides sp. G188.</title>
        <authorList>
            <person name="Im W.-T."/>
        </authorList>
    </citation>
    <scope>NUCLEOTIDE SEQUENCE</scope>
    <source>
        <strain evidence="1">G188</strain>
    </source>
</reference>
<name>A0A975SWW6_9ACTN</name>
<dbReference type="KEGG" id="nps:KRR39_18505"/>
<dbReference type="EMBL" id="CP077062">
    <property type="protein sequence ID" value="QWZ07423.1"/>
    <property type="molecule type" value="Genomic_DNA"/>
</dbReference>